<dbReference type="SUPFAM" id="SSF54189">
    <property type="entry name" value="Ribosomal proteins S24e, L23 and L15e"/>
    <property type="match status" value="1"/>
</dbReference>
<reference evidence="5 6" key="1">
    <citation type="journal article" date="2016" name="Nat. Commun.">
        <title>Thousands of microbial genomes shed light on interconnected biogeochemical processes in an aquifer system.</title>
        <authorList>
            <person name="Anantharaman K."/>
            <person name="Brown C.T."/>
            <person name="Hug L.A."/>
            <person name="Sharon I."/>
            <person name="Castelle C.J."/>
            <person name="Probst A.J."/>
            <person name="Thomas B.C."/>
            <person name="Singh A."/>
            <person name="Wilkins M.J."/>
            <person name="Karaoz U."/>
            <person name="Brodie E.L."/>
            <person name="Williams K.H."/>
            <person name="Hubbard S.S."/>
            <person name="Banfield J.F."/>
        </authorList>
    </citation>
    <scope>NUCLEOTIDE SEQUENCE [LARGE SCALE GENOMIC DNA]</scope>
</reference>
<evidence type="ECO:0000256" key="4">
    <source>
        <dbReference type="HAMAP-Rule" id="MF_01369"/>
    </source>
</evidence>
<dbReference type="GO" id="GO:0019843">
    <property type="term" value="F:rRNA binding"/>
    <property type="evidence" value="ECO:0007669"/>
    <property type="project" value="UniProtKB-UniRule"/>
</dbReference>
<evidence type="ECO:0000313" key="5">
    <source>
        <dbReference type="EMBL" id="OGZ45005.1"/>
    </source>
</evidence>
<protein>
    <recommendedName>
        <fullName evidence="4">Large ribosomal subunit protein uL23</fullName>
    </recommendedName>
</protein>
<dbReference type="AlphaFoldDB" id="A0A1G2G437"/>
<dbReference type="PANTHER" id="PTHR11620">
    <property type="entry name" value="60S RIBOSOMAL PROTEIN L23A"/>
    <property type="match status" value="1"/>
</dbReference>
<dbReference type="HAMAP" id="MF_01369_B">
    <property type="entry name" value="Ribosomal_uL23_B"/>
    <property type="match status" value="1"/>
</dbReference>
<evidence type="ECO:0000256" key="2">
    <source>
        <dbReference type="ARBA" id="ARBA00022980"/>
    </source>
</evidence>
<dbReference type="GO" id="GO:0005840">
    <property type="term" value="C:ribosome"/>
    <property type="evidence" value="ECO:0007669"/>
    <property type="project" value="UniProtKB-KW"/>
</dbReference>
<dbReference type="Pfam" id="PF00276">
    <property type="entry name" value="Ribosomal_L23"/>
    <property type="match status" value="1"/>
</dbReference>
<dbReference type="Gene3D" id="3.30.70.330">
    <property type="match status" value="1"/>
</dbReference>
<comment type="function">
    <text evidence="4">One of the early assembly proteins it binds 23S rRNA. One of the proteins that surrounds the polypeptide exit tunnel on the outside of the ribosome. Forms the main docking site for trigger factor binding to the ribosome.</text>
</comment>
<organism evidence="5 6">
    <name type="scientific">Candidatus Ryanbacteria bacterium RIFCSPHIGHO2_01_FULL_48_27</name>
    <dbReference type="NCBI Taxonomy" id="1802115"/>
    <lineage>
        <taxon>Bacteria</taxon>
        <taxon>Candidatus Ryaniibacteriota</taxon>
    </lineage>
</organism>
<evidence type="ECO:0000313" key="6">
    <source>
        <dbReference type="Proteomes" id="UP000177785"/>
    </source>
</evidence>
<dbReference type="GO" id="GO:1990904">
    <property type="term" value="C:ribonucleoprotein complex"/>
    <property type="evidence" value="ECO:0007669"/>
    <property type="project" value="UniProtKB-KW"/>
</dbReference>
<comment type="similarity">
    <text evidence="1 4">Belongs to the universal ribosomal protein uL23 family.</text>
</comment>
<comment type="subunit">
    <text evidence="4">Part of the 50S ribosomal subunit. Contacts protein L29, and trigger factor when it is bound to the ribosome.</text>
</comment>
<proteinExistence type="inferred from homology"/>
<dbReference type="InterPro" id="IPR013025">
    <property type="entry name" value="Ribosomal_uL23-like"/>
</dbReference>
<dbReference type="NCBIfam" id="NF004363">
    <property type="entry name" value="PRK05738.2-4"/>
    <property type="match status" value="1"/>
</dbReference>
<dbReference type="GO" id="GO:0003735">
    <property type="term" value="F:structural constituent of ribosome"/>
    <property type="evidence" value="ECO:0007669"/>
    <property type="project" value="InterPro"/>
</dbReference>
<name>A0A1G2G437_9BACT</name>
<gene>
    <name evidence="4" type="primary">rplW</name>
    <name evidence="5" type="ORF">A2756_03960</name>
</gene>
<comment type="caution">
    <text evidence="5">The sequence shown here is derived from an EMBL/GenBank/DDBJ whole genome shotgun (WGS) entry which is preliminary data.</text>
</comment>
<keyword evidence="2 4" id="KW-0689">Ribosomal protein</keyword>
<keyword evidence="4" id="KW-0694">RNA-binding</keyword>
<accession>A0A1G2G437</accession>
<evidence type="ECO:0000256" key="3">
    <source>
        <dbReference type="ARBA" id="ARBA00023274"/>
    </source>
</evidence>
<dbReference type="InterPro" id="IPR012677">
    <property type="entry name" value="Nucleotide-bd_a/b_plait_sf"/>
</dbReference>
<evidence type="ECO:0000256" key="1">
    <source>
        <dbReference type="ARBA" id="ARBA00006700"/>
    </source>
</evidence>
<sequence>MRLSQMLILESPVVSEKSARIASDSAYVFKVRTDANKPEIKKAVEALYQVHVRKVNIVKIPPKEVHVRRVKGWRKGYKKAMVTLAHGETIEQV</sequence>
<dbReference type="EMBL" id="MHNL01000011">
    <property type="protein sequence ID" value="OGZ45005.1"/>
    <property type="molecule type" value="Genomic_DNA"/>
</dbReference>
<keyword evidence="3 4" id="KW-0687">Ribonucleoprotein</keyword>
<dbReference type="InterPro" id="IPR012678">
    <property type="entry name" value="Ribosomal_uL23/eL15/eS24_sf"/>
</dbReference>
<dbReference type="Proteomes" id="UP000177785">
    <property type="component" value="Unassembled WGS sequence"/>
</dbReference>
<dbReference type="GO" id="GO:0006412">
    <property type="term" value="P:translation"/>
    <property type="evidence" value="ECO:0007669"/>
    <property type="project" value="UniProtKB-UniRule"/>
</dbReference>
<dbReference type="STRING" id="1802115.A2756_03960"/>
<keyword evidence="4" id="KW-0699">rRNA-binding</keyword>